<evidence type="ECO:0000256" key="5">
    <source>
        <dbReference type="ARBA" id="ARBA00036813"/>
    </source>
</evidence>
<dbReference type="InterPro" id="IPR000873">
    <property type="entry name" value="AMP-dep_synth/lig_dom"/>
</dbReference>
<dbReference type="PANTHER" id="PTHR43272:SF83">
    <property type="entry name" value="ACYL-COA SYNTHETASE LONG-CHAIN, ISOFORM J"/>
    <property type="match status" value="1"/>
</dbReference>
<evidence type="ECO:0000256" key="6">
    <source>
        <dbReference type="SAM" id="MobiDB-lite"/>
    </source>
</evidence>
<feature type="compositionally biased region" description="Basic residues" evidence="6">
    <location>
        <begin position="71"/>
        <end position="89"/>
    </location>
</feature>
<proteinExistence type="inferred from homology"/>
<keyword evidence="7" id="KW-0472">Membrane</keyword>
<dbReference type="EMBL" id="JBAWTH010000022">
    <property type="protein sequence ID" value="KAL2287007.1"/>
    <property type="molecule type" value="Genomic_DNA"/>
</dbReference>
<dbReference type="PANTHER" id="PTHR43272">
    <property type="entry name" value="LONG-CHAIN-FATTY-ACID--COA LIGASE"/>
    <property type="match status" value="1"/>
</dbReference>
<feature type="region of interest" description="Disordered" evidence="6">
    <location>
        <begin position="1"/>
        <end position="22"/>
    </location>
</feature>
<organism evidence="9 10">
    <name type="scientific">Diaporthe vaccinii</name>
    <dbReference type="NCBI Taxonomy" id="105482"/>
    <lineage>
        <taxon>Eukaryota</taxon>
        <taxon>Fungi</taxon>
        <taxon>Dikarya</taxon>
        <taxon>Ascomycota</taxon>
        <taxon>Pezizomycotina</taxon>
        <taxon>Sordariomycetes</taxon>
        <taxon>Sordariomycetidae</taxon>
        <taxon>Diaporthales</taxon>
        <taxon>Diaporthaceae</taxon>
        <taxon>Diaporthe</taxon>
        <taxon>Diaporthe eres species complex</taxon>
    </lineage>
</organism>
<protein>
    <recommendedName>
        <fullName evidence="8">AMP-dependent synthetase/ligase domain-containing protein</fullName>
    </recommendedName>
</protein>
<dbReference type="PROSITE" id="PS00455">
    <property type="entry name" value="AMP_BINDING"/>
    <property type="match status" value="1"/>
</dbReference>
<feature type="transmembrane region" description="Helical" evidence="7">
    <location>
        <begin position="93"/>
        <end position="116"/>
    </location>
</feature>
<comment type="catalytic activity">
    <reaction evidence="5">
        <text>a long-chain fatty acid + ATP + CoA = a long-chain fatty acyl-CoA + AMP + diphosphate</text>
        <dbReference type="Rhea" id="RHEA:15421"/>
        <dbReference type="ChEBI" id="CHEBI:30616"/>
        <dbReference type="ChEBI" id="CHEBI:33019"/>
        <dbReference type="ChEBI" id="CHEBI:57287"/>
        <dbReference type="ChEBI" id="CHEBI:57560"/>
        <dbReference type="ChEBI" id="CHEBI:83139"/>
        <dbReference type="ChEBI" id="CHEBI:456215"/>
        <dbReference type="EC" id="6.2.1.3"/>
    </reaction>
</comment>
<keyword evidence="2" id="KW-0436">Ligase</keyword>
<keyword evidence="7" id="KW-1133">Transmembrane helix</keyword>
<evidence type="ECO:0000256" key="4">
    <source>
        <dbReference type="ARBA" id="ARBA00022840"/>
    </source>
</evidence>
<evidence type="ECO:0000256" key="1">
    <source>
        <dbReference type="ARBA" id="ARBA00006432"/>
    </source>
</evidence>
<name>A0ABR4EX64_9PEZI</name>
<reference evidence="9 10" key="1">
    <citation type="submission" date="2024-03" db="EMBL/GenBank/DDBJ databases">
        <title>A high-quality draft genome sequence of Diaporthe vaccinii, a causative agent of upright dieback and viscid rot disease in cranberry plants.</title>
        <authorList>
            <person name="Sarrasin M."/>
            <person name="Lang B.F."/>
            <person name="Burger G."/>
        </authorList>
    </citation>
    <scope>NUCLEOTIDE SEQUENCE [LARGE SCALE GENOMIC DNA]</scope>
    <source>
        <strain evidence="9 10">IS7</strain>
    </source>
</reference>
<evidence type="ECO:0000256" key="3">
    <source>
        <dbReference type="ARBA" id="ARBA00022741"/>
    </source>
</evidence>
<keyword evidence="3" id="KW-0547">Nucleotide-binding</keyword>
<evidence type="ECO:0000256" key="7">
    <source>
        <dbReference type="SAM" id="Phobius"/>
    </source>
</evidence>
<evidence type="ECO:0000313" key="9">
    <source>
        <dbReference type="EMBL" id="KAL2287007.1"/>
    </source>
</evidence>
<keyword evidence="7" id="KW-0812">Transmembrane</keyword>
<sequence length="858" mass="93051">MRPPSYYGKHQGPSTKKLATPSLATSSSFSRGYLYNSSQAIIKSSSQHSADACSGQLAHLMQQRPTSPRSSSRRQPRSRPRSQPRTRTRARPYLSPLLLILALLLPVLAIAAYQLANTHTHPPLCSLLPIMPCKQNLSVPQSWRSGLGPLYQVEKPPFTIDAPGAPEIEGETKPRRNPKAKNGLIDRPAPDVDTVFALVKLSAEEHAGDRCMGTRKLIEIHEETKKVPKIVDGETQMVDKKWQYFELSNYTFITYGEYETHLLNLASGLRHLGLERGDKVHMFASTSANWLALSHACSSQTFTIVTAYDTLGQDGVVHTLVQSKPKVMFTDPHLLKTASGALKKAETVKIIVYNDQSIALPTPQSEIDAFKSSHPDLTVLSASELASLGEANPYQPQPPTPQDSYCIMYTSGSTGPPKGVSVTHEGFIAAVAGLVGVIGDSVSTEEVILAYLPLAHIFEMVVENLVLFFGATLGYGSTRTLSDQYVRNCMGDMRTLAPTILVGVPQVWETIKKGVMGRVNGGSFLVRSLFWGAFNAKSFLVQHNLPLQTVFDGPIFGQVRKLTGGRLRFIVNGASGISKETAHFMSMVLAPMLTGYGMTETGGNGALGSPQQFQLTGACGPITPAIECKLVSIPELNYSTATTPPQGEILVRGKPVLKEYYMNPEETAKAITPDGWFKTGDIGEFDAVGHLKIIDRVKNLVKLQGGEYIALEKLEATYRGSRAVQNLMIHGDSEHPRPIAVIFVSEPVIKEIAAGLGVSGGPHELVRNGKVRTAVFKDLVAQGKAAGLTGLETISGVVLTDEEWTPESVSSSMHSLPFPLYSLCSFKPAVAWTFIGPSPGHKLALMSNLLANIHHRAS</sequence>
<evidence type="ECO:0000313" key="10">
    <source>
        <dbReference type="Proteomes" id="UP001600888"/>
    </source>
</evidence>
<evidence type="ECO:0000259" key="8">
    <source>
        <dbReference type="Pfam" id="PF00501"/>
    </source>
</evidence>
<comment type="similarity">
    <text evidence="1">Belongs to the ATP-dependent AMP-binding enzyme family.</text>
</comment>
<dbReference type="InterPro" id="IPR042099">
    <property type="entry name" value="ANL_N_sf"/>
</dbReference>
<dbReference type="InterPro" id="IPR020845">
    <property type="entry name" value="AMP-binding_CS"/>
</dbReference>
<feature type="region of interest" description="Disordered" evidence="6">
    <location>
        <begin position="161"/>
        <end position="184"/>
    </location>
</feature>
<comment type="caution">
    <text evidence="9">The sequence shown here is derived from an EMBL/GenBank/DDBJ whole genome shotgun (WGS) entry which is preliminary data.</text>
</comment>
<dbReference type="Gene3D" id="3.40.50.12780">
    <property type="entry name" value="N-terminal domain of ligase-like"/>
    <property type="match status" value="1"/>
</dbReference>
<keyword evidence="10" id="KW-1185">Reference proteome</keyword>
<dbReference type="SUPFAM" id="SSF56801">
    <property type="entry name" value="Acetyl-CoA synthetase-like"/>
    <property type="match status" value="1"/>
</dbReference>
<accession>A0ABR4EX64</accession>
<evidence type="ECO:0000256" key="2">
    <source>
        <dbReference type="ARBA" id="ARBA00022598"/>
    </source>
</evidence>
<feature type="region of interest" description="Disordered" evidence="6">
    <location>
        <begin position="59"/>
        <end position="89"/>
    </location>
</feature>
<dbReference type="Pfam" id="PF00501">
    <property type="entry name" value="AMP-binding"/>
    <property type="match status" value="1"/>
</dbReference>
<dbReference type="Proteomes" id="UP001600888">
    <property type="component" value="Unassembled WGS sequence"/>
</dbReference>
<feature type="domain" description="AMP-dependent synthetase/ligase" evidence="8">
    <location>
        <begin position="248"/>
        <end position="661"/>
    </location>
</feature>
<gene>
    <name evidence="9" type="ORF">FJTKL_06497</name>
</gene>
<keyword evidence="4" id="KW-0067">ATP-binding</keyword>